<accession>A0A927D255</accession>
<dbReference type="EMBL" id="JACXSI010000041">
    <property type="protein sequence ID" value="MBD3109664.1"/>
    <property type="molecule type" value="Genomic_DNA"/>
</dbReference>
<dbReference type="AlphaFoldDB" id="A0A927D255"/>
<dbReference type="Gene3D" id="3.40.50.720">
    <property type="entry name" value="NAD(P)-binding Rossmann-like Domain"/>
    <property type="match status" value="1"/>
</dbReference>
<dbReference type="InterPro" id="IPR036291">
    <property type="entry name" value="NAD(P)-bd_dom_sf"/>
</dbReference>
<dbReference type="InterPro" id="IPR016040">
    <property type="entry name" value="NAD(P)-bd_dom"/>
</dbReference>
<dbReference type="Pfam" id="PF16363">
    <property type="entry name" value="GDP_Man_Dehyd"/>
    <property type="match status" value="1"/>
</dbReference>
<evidence type="ECO:0000313" key="2">
    <source>
        <dbReference type="EMBL" id="MBD3109664.1"/>
    </source>
</evidence>
<reference evidence="2" key="1">
    <citation type="submission" date="2020-09" db="EMBL/GenBank/DDBJ databases">
        <title>Bacillus faecalis sp. nov., a moderately halophilic bacterium isolated from cow faeces.</title>
        <authorList>
            <person name="Jiang L."/>
            <person name="Lee J."/>
        </authorList>
    </citation>
    <scope>NUCLEOTIDE SEQUENCE</scope>
    <source>
        <strain evidence="2">AGMB 02131</strain>
    </source>
</reference>
<sequence length="322" mass="35968">MKILVTGGTGFIGRWVVRRLLQDGHQVWVIDNFANSEISNVKEFLNDSGLIDVIEMDVKNRKALHDLFERVQFDVCYHLAASINVQDSIDDPETTFLNDTVATFYLLEECREKHVKIVFMSTCMVYDRANDEQGINECSPTKPASPYAGAKIGAENLVLSYYFAYDLPAVVVRPFNTYGPFQKSGGEGGVVAIFIHNKLVGNPIQIYGDGTQTRDLLYVEDCADFVVEAGYSDKLNGEIINAGTGKDISINALAELVSKKSVPIRHVTHIHPQSEIQKLLCDSRKAKEVLGWTSKVSIEEGIKRTEQWIKETKLQEGEMNNG</sequence>
<name>A0A927D255_9BACI</name>
<dbReference type="SUPFAM" id="SSF51735">
    <property type="entry name" value="NAD(P)-binding Rossmann-fold domains"/>
    <property type="match status" value="1"/>
</dbReference>
<dbReference type="Gene3D" id="3.90.25.10">
    <property type="entry name" value="UDP-galactose 4-epimerase, domain 1"/>
    <property type="match status" value="1"/>
</dbReference>
<organism evidence="2 3">
    <name type="scientific">Peribacillus faecalis</name>
    <dbReference type="NCBI Taxonomy" id="2772559"/>
    <lineage>
        <taxon>Bacteria</taxon>
        <taxon>Bacillati</taxon>
        <taxon>Bacillota</taxon>
        <taxon>Bacilli</taxon>
        <taxon>Bacillales</taxon>
        <taxon>Bacillaceae</taxon>
        <taxon>Peribacillus</taxon>
    </lineage>
</organism>
<keyword evidence="3" id="KW-1185">Reference proteome</keyword>
<feature type="domain" description="NAD(P)-binding" evidence="1">
    <location>
        <begin position="4"/>
        <end position="305"/>
    </location>
</feature>
<dbReference type="Proteomes" id="UP000602076">
    <property type="component" value="Unassembled WGS sequence"/>
</dbReference>
<comment type="caution">
    <text evidence="2">The sequence shown here is derived from an EMBL/GenBank/DDBJ whole genome shotgun (WGS) entry which is preliminary data.</text>
</comment>
<dbReference type="RefSeq" id="WP_190999202.1">
    <property type="nucleotide sequence ID" value="NZ_JACXSI010000041.1"/>
</dbReference>
<dbReference type="PANTHER" id="PTHR43000">
    <property type="entry name" value="DTDP-D-GLUCOSE 4,6-DEHYDRATASE-RELATED"/>
    <property type="match status" value="1"/>
</dbReference>
<evidence type="ECO:0000313" key="3">
    <source>
        <dbReference type="Proteomes" id="UP000602076"/>
    </source>
</evidence>
<evidence type="ECO:0000259" key="1">
    <source>
        <dbReference type="Pfam" id="PF16363"/>
    </source>
</evidence>
<protein>
    <submittedName>
        <fullName evidence="2">SDR family NAD(P)-dependent oxidoreductase</fullName>
    </submittedName>
</protein>
<gene>
    <name evidence="2" type="ORF">IEO70_15050</name>
</gene>
<proteinExistence type="predicted"/>